<reference evidence="2 3" key="1">
    <citation type="submission" date="2016-10" db="EMBL/GenBank/DDBJ databases">
        <authorList>
            <person name="de Groot N.N."/>
        </authorList>
    </citation>
    <scope>NUCLEOTIDE SEQUENCE [LARGE SCALE GENOMIC DNA]</scope>
    <source>
        <strain evidence="2 3">DSM 26130</strain>
    </source>
</reference>
<dbReference type="AlphaFoldDB" id="A0A1I1MI23"/>
<dbReference type="Proteomes" id="UP000198598">
    <property type="component" value="Unassembled WGS sequence"/>
</dbReference>
<evidence type="ECO:0000259" key="1">
    <source>
        <dbReference type="Pfam" id="PF00135"/>
    </source>
</evidence>
<proteinExistence type="predicted"/>
<organism evidence="2 3">
    <name type="scientific">Spirosoma endophyticum</name>
    <dbReference type="NCBI Taxonomy" id="662367"/>
    <lineage>
        <taxon>Bacteria</taxon>
        <taxon>Pseudomonadati</taxon>
        <taxon>Bacteroidota</taxon>
        <taxon>Cytophagia</taxon>
        <taxon>Cytophagales</taxon>
        <taxon>Cytophagaceae</taxon>
        <taxon>Spirosoma</taxon>
    </lineage>
</organism>
<dbReference type="OrthoDB" id="9775851at2"/>
<gene>
    <name evidence="2" type="ORF">SAMN05216167_102586</name>
</gene>
<dbReference type="PANTHER" id="PTHR11559">
    <property type="entry name" value="CARBOXYLESTERASE"/>
    <property type="match status" value="1"/>
</dbReference>
<feature type="domain" description="Carboxylesterase type B" evidence="1">
    <location>
        <begin position="19"/>
        <end position="504"/>
    </location>
</feature>
<dbReference type="SUPFAM" id="SSF53474">
    <property type="entry name" value="alpha/beta-Hydrolases"/>
    <property type="match status" value="1"/>
</dbReference>
<keyword evidence="3" id="KW-1185">Reference proteome</keyword>
<dbReference type="InterPro" id="IPR002018">
    <property type="entry name" value="CarbesteraseB"/>
</dbReference>
<dbReference type="Gene3D" id="3.40.50.1820">
    <property type="entry name" value="alpha/beta hydrolase"/>
    <property type="match status" value="1"/>
</dbReference>
<sequence length="512" mass="56088">MKHLILLLVFISFTTFGQSTIVKIEDGQIEGMTNKAGDILIFKGIPFAASPVGNLRWKAPQPVAKWADVRKCVAFGPSPMQAKPAPFMYWSSEFLIPEEPISEDCLYLNVWTGAKTPTEKRPVLVYIYGGGFRSGGSACPIYDGEAMAKKGVVFVSINYRVGVFGFLAHPELTQESGYNASGNYALLDMIAALKWVKNNVEAMGGDPANVTIAGQSAGAFAVNFLTASPLAKGLFQRAIAESGGSFVSSPNRPKLVLQTAEQQGISFAKSLNASSLADLRSKSADDIQKVMGGLSSPIVDGYVMPESIYDIYKKGKQNDVSLIVGWNEDDKTMGQPAKADAFREQVKKRFGDKADALLAIYPADTDEQAAQSQGNINRDESFGIQDYTWAKMQTKTGKSPVFVYNFNRKLPANTPESQFGAFHSGEVAYAYNNLHTLNRPWEPVDHKLADTMSSYWVNFVRTGNPNGTKLPNWPAYKPASENVLILDKTIQTKVLPTKPQLAFWEDYYGVGK</sequence>
<accession>A0A1I1MI23</accession>
<dbReference type="STRING" id="662367.SAMN05216167_102586"/>
<dbReference type="EMBL" id="FOLQ01000002">
    <property type="protein sequence ID" value="SFC85069.1"/>
    <property type="molecule type" value="Genomic_DNA"/>
</dbReference>
<name>A0A1I1MI23_9BACT</name>
<dbReference type="RefSeq" id="WP_093824676.1">
    <property type="nucleotide sequence ID" value="NZ_FOLQ01000002.1"/>
</dbReference>
<dbReference type="Pfam" id="PF00135">
    <property type="entry name" value="COesterase"/>
    <property type="match status" value="1"/>
</dbReference>
<evidence type="ECO:0000313" key="3">
    <source>
        <dbReference type="Proteomes" id="UP000198598"/>
    </source>
</evidence>
<protein>
    <submittedName>
        <fullName evidence="2">Para-nitrobenzyl esterase</fullName>
    </submittedName>
</protein>
<evidence type="ECO:0000313" key="2">
    <source>
        <dbReference type="EMBL" id="SFC85069.1"/>
    </source>
</evidence>
<dbReference type="InterPro" id="IPR050309">
    <property type="entry name" value="Type-B_Carboxylest/Lipase"/>
</dbReference>
<dbReference type="InterPro" id="IPR029058">
    <property type="entry name" value="AB_hydrolase_fold"/>
</dbReference>